<dbReference type="Proteomes" id="UP000738376">
    <property type="component" value="Unassembled WGS sequence"/>
</dbReference>
<reference evidence="1 2" key="1">
    <citation type="submission" date="2020-03" db="EMBL/GenBank/DDBJ databases">
        <title>Draft Genome Sequence of 2-Methylisoborneol Producing Pseudanabaena yagii Strain GIHE-NHR1 Isolated from North Han River in South Korea.</title>
        <authorList>
            <person name="Jeong J."/>
        </authorList>
    </citation>
    <scope>NUCLEOTIDE SEQUENCE [LARGE SCALE GENOMIC DNA]</scope>
    <source>
        <strain evidence="1 2">GIHE-NHR1</strain>
    </source>
</reference>
<accession>A0ABX1LS74</accession>
<gene>
    <name evidence="1" type="ORF">HC246_07570</name>
</gene>
<protein>
    <submittedName>
        <fullName evidence="1">Uncharacterized protein</fullName>
    </submittedName>
</protein>
<proteinExistence type="predicted"/>
<dbReference type="RefSeq" id="WP_169362852.1">
    <property type="nucleotide sequence ID" value="NZ_JAAVJL010000001.1"/>
</dbReference>
<comment type="caution">
    <text evidence="1">The sequence shown here is derived from an EMBL/GenBank/DDBJ whole genome shotgun (WGS) entry which is preliminary data.</text>
</comment>
<evidence type="ECO:0000313" key="2">
    <source>
        <dbReference type="Proteomes" id="UP000738376"/>
    </source>
</evidence>
<evidence type="ECO:0000313" key="1">
    <source>
        <dbReference type="EMBL" id="NMF57881.1"/>
    </source>
</evidence>
<sequence length="331" mass="33703">MGVLFLLLQFLEPVYSQTSLNGCFTNAANAQSCVRDGLISPSNAASAVRGAIVNPNPTNPFFAGTLPSKEAITIAGGVAALGYLGSQAMQNLQNQAMSQAPADYSSCTVWYPVPAFSGVPWMGSGSFPSATDPVGLAFCARLDPSGCYMAPSPSCTASPATPQSAAQGLTDPQIYAEAAAAAAAAARDFANKKDVAGAQTAAAAAAGAAGLVNGNPAATQADKDKANGAAAAAAAAAADAADPTKAPTTPQNPGFVFSRTNFLAYAVSAQGFGNKFPFGMFAPLPASNTQMACPVITSWGTSAQLCFIRDIVRVIKWIVWTNFAIYCFVNL</sequence>
<organism evidence="1 2">
    <name type="scientific">Pseudanabaena yagii GIHE-NHR1</name>
    <dbReference type="NCBI Taxonomy" id="2722753"/>
    <lineage>
        <taxon>Bacteria</taxon>
        <taxon>Bacillati</taxon>
        <taxon>Cyanobacteriota</taxon>
        <taxon>Cyanophyceae</taxon>
        <taxon>Pseudanabaenales</taxon>
        <taxon>Pseudanabaenaceae</taxon>
        <taxon>Pseudanabaena</taxon>
        <taxon>Pseudanabaena yagii</taxon>
    </lineage>
</organism>
<dbReference type="EMBL" id="JAAVJL010000001">
    <property type="protein sequence ID" value="NMF57881.1"/>
    <property type="molecule type" value="Genomic_DNA"/>
</dbReference>
<keyword evidence="2" id="KW-1185">Reference proteome</keyword>
<name>A0ABX1LS74_9CYAN</name>